<reference evidence="3 4" key="1">
    <citation type="submission" date="2018-10" db="EMBL/GenBank/DDBJ databases">
        <title>Isolation, diversity and antifungal activity of actinobacteria from wheat.</title>
        <authorList>
            <person name="Han C."/>
        </authorList>
    </citation>
    <scope>NUCLEOTIDE SEQUENCE [LARGE SCALE GENOMIC DNA]</scope>
    <source>
        <strain evidence="3 4">NEAU-YY56</strain>
    </source>
</reference>
<gene>
    <name evidence="3" type="ORF">EBM89_03135</name>
</gene>
<feature type="domain" description="PAS" evidence="2">
    <location>
        <begin position="37"/>
        <end position="88"/>
    </location>
</feature>
<comment type="caution">
    <text evidence="3">The sequence shown here is derived from an EMBL/GenBank/DDBJ whole genome shotgun (WGS) entry which is preliminary data.</text>
</comment>
<dbReference type="PROSITE" id="PS50112">
    <property type="entry name" value="PAS"/>
    <property type="match status" value="1"/>
</dbReference>
<dbReference type="CDD" id="cd00130">
    <property type="entry name" value="PAS"/>
    <property type="match status" value="1"/>
</dbReference>
<dbReference type="OrthoDB" id="266313at2"/>
<organism evidence="3 4">
    <name type="scientific">Cellulomonas triticagri</name>
    <dbReference type="NCBI Taxonomy" id="2483352"/>
    <lineage>
        <taxon>Bacteria</taxon>
        <taxon>Bacillati</taxon>
        <taxon>Actinomycetota</taxon>
        <taxon>Actinomycetes</taxon>
        <taxon>Micrococcales</taxon>
        <taxon>Cellulomonadaceae</taxon>
        <taxon>Cellulomonas</taxon>
    </lineage>
</organism>
<dbReference type="Gene3D" id="3.30.450.20">
    <property type="entry name" value="PAS domain"/>
    <property type="match status" value="1"/>
</dbReference>
<feature type="compositionally biased region" description="Low complexity" evidence="1">
    <location>
        <begin position="1"/>
        <end position="11"/>
    </location>
</feature>
<dbReference type="Proteomes" id="UP000269289">
    <property type="component" value="Unassembled WGS sequence"/>
</dbReference>
<evidence type="ECO:0000259" key="2">
    <source>
        <dbReference type="PROSITE" id="PS50112"/>
    </source>
</evidence>
<proteinExistence type="predicted"/>
<keyword evidence="4" id="KW-1185">Reference proteome</keyword>
<dbReference type="InterPro" id="IPR035965">
    <property type="entry name" value="PAS-like_dom_sf"/>
</dbReference>
<dbReference type="InterPro" id="IPR013655">
    <property type="entry name" value="PAS_fold_3"/>
</dbReference>
<feature type="region of interest" description="Disordered" evidence="1">
    <location>
        <begin position="1"/>
        <end position="21"/>
    </location>
</feature>
<evidence type="ECO:0000256" key="1">
    <source>
        <dbReference type="SAM" id="MobiDB-lite"/>
    </source>
</evidence>
<dbReference type="Pfam" id="PF08447">
    <property type="entry name" value="PAS_3"/>
    <property type="match status" value="1"/>
</dbReference>
<name>A0A3M2JN82_9CELL</name>
<dbReference type="AlphaFoldDB" id="A0A3M2JN82"/>
<protein>
    <submittedName>
        <fullName evidence="3">PAS domain-containing protein</fullName>
    </submittedName>
</protein>
<evidence type="ECO:0000313" key="4">
    <source>
        <dbReference type="Proteomes" id="UP000269289"/>
    </source>
</evidence>
<dbReference type="EMBL" id="RFFI01000010">
    <property type="protein sequence ID" value="RMI13761.1"/>
    <property type="molecule type" value="Genomic_DNA"/>
</dbReference>
<dbReference type="NCBIfam" id="TIGR00229">
    <property type="entry name" value="sensory_box"/>
    <property type="match status" value="1"/>
</dbReference>
<sequence>MRGTSRRSGPARGRRAARPTGVERTFGPEEIIVSKTDPRGVITYANDVFTRVAGFTEEEILGQPHNLIRHPDMPRAVFQLMWDVIPTGQELFAYVLNLAADGGHYWVLAHVTATRGPGGSVVGYHSNRRWVPPATRRTVADLYARVLGAEQREERTKDAIAAGTAELTAALAEAGTTYDELVWSLAGRDDAVDAPLAGVGGAR</sequence>
<evidence type="ECO:0000313" key="3">
    <source>
        <dbReference type="EMBL" id="RMI13761.1"/>
    </source>
</evidence>
<accession>A0A3M2JN82</accession>
<dbReference type="SUPFAM" id="SSF55785">
    <property type="entry name" value="PYP-like sensor domain (PAS domain)"/>
    <property type="match status" value="1"/>
</dbReference>
<dbReference type="InterPro" id="IPR000014">
    <property type="entry name" value="PAS"/>
</dbReference>